<comment type="function">
    <text evidence="8">Mediates influx of magnesium ions.</text>
</comment>
<dbReference type="GO" id="GO:0050897">
    <property type="term" value="F:cobalt ion binding"/>
    <property type="evidence" value="ECO:0007669"/>
    <property type="project" value="TreeGrafter"/>
</dbReference>
<dbReference type="HOGENOM" id="CLU_007127_0_0_9"/>
<dbReference type="Gene3D" id="1.20.58.340">
    <property type="entry name" value="Magnesium transport protein CorA, transmembrane region"/>
    <property type="match status" value="2"/>
</dbReference>
<dbReference type="InterPro" id="IPR004488">
    <property type="entry name" value="Mg/Co-transport_prot_CorA"/>
</dbReference>
<dbReference type="GO" id="GO:0015087">
    <property type="term" value="F:cobalt ion transmembrane transporter activity"/>
    <property type="evidence" value="ECO:0007669"/>
    <property type="project" value="UniProtKB-UniRule"/>
</dbReference>
<evidence type="ECO:0000256" key="3">
    <source>
        <dbReference type="ARBA" id="ARBA00022448"/>
    </source>
</evidence>
<evidence type="ECO:0000313" key="9">
    <source>
        <dbReference type="EMBL" id="AJI25276.1"/>
    </source>
</evidence>
<dbReference type="Gene3D" id="3.30.460.20">
    <property type="entry name" value="CorA soluble domain-like"/>
    <property type="match status" value="1"/>
</dbReference>
<dbReference type="PANTHER" id="PTHR46494:SF1">
    <property type="entry name" value="CORA FAMILY METAL ION TRANSPORTER (EUROFUNG)"/>
    <property type="match status" value="1"/>
</dbReference>
<keyword evidence="8" id="KW-0460">Magnesium</keyword>
<dbReference type="InterPro" id="IPR002523">
    <property type="entry name" value="MgTranspt_CorA/ZnTranspt_ZntB"/>
</dbReference>
<protein>
    <recommendedName>
        <fullName evidence="8">Magnesium transport protein CorA</fullName>
    </recommendedName>
</protein>
<dbReference type="GO" id="GO:0015095">
    <property type="term" value="F:magnesium ion transmembrane transporter activity"/>
    <property type="evidence" value="ECO:0007669"/>
    <property type="project" value="UniProtKB-UniRule"/>
</dbReference>
<dbReference type="Proteomes" id="UP000031829">
    <property type="component" value="Chromosome"/>
</dbReference>
<dbReference type="KEGG" id="bmeg:BG04_5421"/>
<evidence type="ECO:0000256" key="6">
    <source>
        <dbReference type="ARBA" id="ARBA00022989"/>
    </source>
</evidence>
<keyword evidence="8" id="KW-0406">Ion transport</keyword>
<dbReference type="Pfam" id="PF01544">
    <property type="entry name" value="CorA"/>
    <property type="match status" value="1"/>
</dbReference>
<name>A0A0B6AP45_PRIM2</name>
<evidence type="ECO:0000256" key="5">
    <source>
        <dbReference type="ARBA" id="ARBA00022692"/>
    </source>
</evidence>
<dbReference type="RefSeq" id="WP_034650996.1">
    <property type="nucleotide sequence ID" value="NZ_BCVB01000011.1"/>
</dbReference>
<evidence type="ECO:0000256" key="4">
    <source>
        <dbReference type="ARBA" id="ARBA00022475"/>
    </source>
</evidence>
<keyword evidence="7 8" id="KW-0472">Membrane</keyword>
<sequence>MIRTLALTNDDILVKHIQLGQIHDPSIQYYWIDFNCPSEEEALLLQSSFHFHPLAIEDCFHFLQRPKLDYYEGYSFFVLHSLNRQTLEAEEVDLFIGGNYMVTFHFHPSAAIDKVWEKLLHTPSIQEKGISYLAYSVMDKVVDEYFPTVYQIEDELNDIENIDAKKSISVLMEDVFKLRSDLLKIRRTILPMRDLLYRVINSERLDVHPEQKRYFKDVYDHLLKLADMIESNREMTSDMRDNYLSLNSNRMNSIMMTLTVISSIFIPLTFIVGVYGMNFENMPELKWHYGYFFVLGFMGLITLGLILWFKRKGWFNTDKE</sequence>
<dbReference type="NCBIfam" id="TIGR00383">
    <property type="entry name" value="corA"/>
    <property type="match status" value="1"/>
</dbReference>
<dbReference type="CDD" id="cd12831">
    <property type="entry name" value="TmCorA-like_u2"/>
    <property type="match status" value="1"/>
</dbReference>
<dbReference type="GO" id="GO:0005886">
    <property type="term" value="C:plasma membrane"/>
    <property type="evidence" value="ECO:0007669"/>
    <property type="project" value="UniProtKB-SubCell"/>
</dbReference>
<feature type="transmembrane region" description="Helical" evidence="8">
    <location>
        <begin position="289"/>
        <end position="309"/>
    </location>
</feature>
<dbReference type="SUPFAM" id="SSF144083">
    <property type="entry name" value="Magnesium transport protein CorA, transmembrane region"/>
    <property type="match status" value="1"/>
</dbReference>
<dbReference type="SUPFAM" id="SSF143865">
    <property type="entry name" value="CorA soluble domain-like"/>
    <property type="match status" value="1"/>
</dbReference>
<dbReference type="GO" id="GO:0000287">
    <property type="term" value="F:magnesium ion binding"/>
    <property type="evidence" value="ECO:0007669"/>
    <property type="project" value="TreeGrafter"/>
</dbReference>
<gene>
    <name evidence="8 9" type="primary">corA</name>
    <name evidence="9" type="ORF">BG04_5421</name>
</gene>
<evidence type="ECO:0000256" key="7">
    <source>
        <dbReference type="ARBA" id="ARBA00023136"/>
    </source>
</evidence>
<keyword evidence="4 8" id="KW-1003">Cell membrane</keyword>
<feature type="transmembrane region" description="Helical" evidence="8">
    <location>
        <begin position="254"/>
        <end position="277"/>
    </location>
</feature>
<comment type="similarity">
    <text evidence="2 8">Belongs to the CorA metal ion transporter (MIT) (TC 1.A.35) family.</text>
</comment>
<dbReference type="PANTHER" id="PTHR46494">
    <property type="entry name" value="CORA FAMILY METAL ION TRANSPORTER (EUROFUNG)"/>
    <property type="match status" value="1"/>
</dbReference>
<evidence type="ECO:0000256" key="2">
    <source>
        <dbReference type="ARBA" id="ARBA00009765"/>
    </source>
</evidence>
<organism evidence="9 10">
    <name type="scientific">Priestia megaterium (strain ATCC 14581 / DSM 32 / CCUG 1817 / JCM 2506 / NBRC 15308 / NCIMB 9376 / NCTC 10342 / NRRL B-14308 / VKM B-512 / Ford 19)</name>
    <name type="common">Bacillus megaterium</name>
    <dbReference type="NCBI Taxonomy" id="1348623"/>
    <lineage>
        <taxon>Bacteria</taxon>
        <taxon>Bacillati</taxon>
        <taxon>Bacillota</taxon>
        <taxon>Bacilli</taxon>
        <taxon>Bacillales</taxon>
        <taxon>Bacillaceae</taxon>
        <taxon>Priestia</taxon>
    </lineage>
</organism>
<dbReference type="AlphaFoldDB" id="A0A0B6AP45"/>
<keyword evidence="3 8" id="KW-0813">Transport</keyword>
<dbReference type="InterPro" id="IPR045861">
    <property type="entry name" value="CorA_cytoplasmic_dom"/>
</dbReference>
<dbReference type="GeneID" id="93643367"/>
<proteinExistence type="inferred from homology"/>
<dbReference type="FunFam" id="1.20.58.340:FF:000012">
    <property type="entry name" value="Magnesium transport protein CorA"/>
    <property type="match status" value="1"/>
</dbReference>
<dbReference type="EMBL" id="CP009920">
    <property type="protein sequence ID" value="AJI25276.1"/>
    <property type="molecule type" value="Genomic_DNA"/>
</dbReference>
<evidence type="ECO:0000256" key="8">
    <source>
        <dbReference type="RuleBase" id="RU362010"/>
    </source>
</evidence>
<reference evidence="9 10" key="1">
    <citation type="journal article" date="2015" name="Genome Announc.">
        <title>Complete genome sequences for 35 biothreat assay-relevant bacillus species.</title>
        <authorList>
            <person name="Johnson S.L."/>
            <person name="Daligault H.E."/>
            <person name="Davenport K.W."/>
            <person name="Jaissle J."/>
            <person name="Frey K.G."/>
            <person name="Ladner J.T."/>
            <person name="Broomall S.M."/>
            <person name="Bishop-Lilly K.A."/>
            <person name="Bruce D.C."/>
            <person name="Gibbons H.S."/>
            <person name="Coyne S.R."/>
            <person name="Lo C.C."/>
            <person name="Meincke L."/>
            <person name="Munk A.C."/>
            <person name="Koroleva G.I."/>
            <person name="Rosenzweig C.N."/>
            <person name="Palacios G.F."/>
            <person name="Redden C.L."/>
            <person name="Minogue T.D."/>
            <person name="Chain P.S."/>
        </authorList>
    </citation>
    <scope>NUCLEOTIDE SEQUENCE [LARGE SCALE GENOMIC DNA]</scope>
    <source>
        <strain evidence="10">ATCC 14581 / DSM 32 / JCM 2506 / NBRC 15308 / NCIMB 9376 / NCTC 10342 / NRRL B-14308 / VKM B-512</strain>
    </source>
</reference>
<accession>A0A0B6AP45</accession>
<keyword evidence="6 8" id="KW-1133">Transmembrane helix</keyword>
<keyword evidence="5 8" id="KW-0812">Transmembrane</keyword>
<evidence type="ECO:0000256" key="1">
    <source>
        <dbReference type="ARBA" id="ARBA00004651"/>
    </source>
</evidence>
<comment type="subcellular location">
    <subcellularLocation>
        <location evidence="1">Cell membrane</location>
        <topology evidence="1">Multi-pass membrane protein</topology>
    </subcellularLocation>
    <subcellularLocation>
        <location evidence="8">Membrane</location>
        <topology evidence="8">Multi-pass membrane protein</topology>
    </subcellularLocation>
</comment>
<evidence type="ECO:0000313" key="10">
    <source>
        <dbReference type="Proteomes" id="UP000031829"/>
    </source>
</evidence>
<dbReference type="InterPro" id="IPR045863">
    <property type="entry name" value="CorA_TM1_TM2"/>
</dbReference>